<dbReference type="RefSeq" id="WP_191362242.1">
    <property type="nucleotide sequence ID" value="NZ_JAKNHQ010000005.1"/>
</dbReference>
<name>A0ABS9MHT0_9FIRM</name>
<evidence type="ECO:0000313" key="2">
    <source>
        <dbReference type="Proteomes" id="UP001298681"/>
    </source>
</evidence>
<keyword evidence="2" id="KW-1185">Reference proteome</keyword>
<reference evidence="1 2" key="1">
    <citation type="submission" date="2022-01" db="EMBL/GenBank/DDBJ databases">
        <title>Collection of gut derived symbiotic bacterial strains cultured from healthy donors.</title>
        <authorList>
            <person name="Lin H."/>
            <person name="Kohout C."/>
            <person name="Waligurski E."/>
            <person name="Pamer E.G."/>
        </authorList>
    </citation>
    <scope>NUCLEOTIDE SEQUENCE [LARGE SCALE GENOMIC DNA]</scope>
    <source>
        <strain evidence="1 2">DFI.7.58</strain>
    </source>
</reference>
<proteinExistence type="predicted"/>
<accession>A0ABS9MHT0</accession>
<gene>
    <name evidence="1" type="ORF">L0P57_05450</name>
</gene>
<protein>
    <submittedName>
        <fullName evidence="1">DUF4380 domain-containing protein</fullName>
    </submittedName>
</protein>
<dbReference type="Proteomes" id="UP001298681">
    <property type="component" value="Unassembled WGS sequence"/>
</dbReference>
<sequence length="309" mass="35594">MDLKEIDFENYGKCVQLSNGVIDLVVTIDCGPRIVRFGFIGNENILYNDLDRKFKVQNEFMDDYYSEGAACYFYGGHRLWLAPERMPESYFPDNDPVIYALLPDGVTFSSAKQKNNDVQTRLEIVMGDNTSDVMLVHSVKNFSKERQMLSLWPITMVRGGGLEIIPQNRADEDDELLPNRVLTFWPYTDPRDERLYVGNRFLTLRHDPSNGRPLKLGTNNTLGWAAYVDRTYTLIKHFVYSDAAYPDYGSSFETYCNGDYLSMETMSPLYQIEAGGALRHVENLSLFRTYSDVHPTDEDSIQHYIENLK</sequence>
<organism evidence="1 2">
    <name type="scientific">Anaeromassilibacillus senegalensis</name>
    <dbReference type="NCBI Taxonomy" id="1673717"/>
    <lineage>
        <taxon>Bacteria</taxon>
        <taxon>Bacillati</taxon>
        <taxon>Bacillota</taxon>
        <taxon>Clostridia</taxon>
        <taxon>Eubacteriales</taxon>
        <taxon>Acutalibacteraceae</taxon>
        <taxon>Anaeromassilibacillus</taxon>
    </lineage>
</organism>
<evidence type="ECO:0000313" key="1">
    <source>
        <dbReference type="EMBL" id="MCG4610375.1"/>
    </source>
</evidence>
<dbReference type="EMBL" id="JAKNHQ010000005">
    <property type="protein sequence ID" value="MCG4610375.1"/>
    <property type="molecule type" value="Genomic_DNA"/>
</dbReference>
<comment type="caution">
    <text evidence="1">The sequence shown here is derived from an EMBL/GenBank/DDBJ whole genome shotgun (WGS) entry which is preliminary data.</text>
</comment>